<dbReference type="Pfam" id="PF05050">
    <property type="entry name" value="Methyltransf_21"/>
    <property type="match status" value="1"/>
</dbReference>
<gene>
    <name evidence="2" type="ORF">PHIN3_9</name>
</gene>
<dbReference type="NCBIfam" id="TIGR01444">
    <property type="entry name" value="fkbM_fam"/>
    <property type="match status" value="1"/>
</dbReference>
<dbReference type="RefSeq" id="YP_009212249.1">
    <property type="nucleotide sequence ID" value="NC_028945.1"/>
</dbReference>
<dbReference type="OrthoDB" id="38441at10239"/>
<dbReference type="InterPro" id="IPR052514">
    <property type="entry name" value="SAM-dependent_MTase"/>
</dbReference>
<proteinExistence type="predicted"/>
<sequence length="211" mass="23766">MTQIIFKPENIEGLDGFYWDKDDFGAWWGPLNDWNVSHRDFVDSLPNKRTVIQAGGNCGLYVCLLAKRFDQVITFEPDPDNFAILVKNVEHHGLTNVIAINSALGEETRSAKMSKGPRENVGMHRIDESGDIPVEMIALNDLTTVANLDFLWLDIEQYELPALRGAAKLLEQHKPVVMVENANNAIALFLYGLGYRESRTSKMDTIFEIPA</sequence>
<dbReference type="GeneID" id="26638738"/>
<evidence type="ECO:0000259" key="1">
    <source>
        <dbReference type="Pfam" id="PF05050"/>
    </source>
</evidence>
<keyword evidence="2" id="KW-0808">Transferase</keyword>
<dbReference type="PANTHER" id="PTHR34203">
    <property type="entry name" value="METHYLTRANSFERASE, FKBM FAMILY PROTEIN"/>
    <property type="match status" value="1"/>
</dbReference>
<evidence type="ECO:0000313" key="2">
    <source>
        <dbReference type="EMBL" id="AKF13276.1"/>
    </source>
</evidence>
<dbReference type="EMBL" id="KR052482">
    <property type="protein sequence ID" value="AKF13276.1"/>
    <property type="molecule type" value="Genomic_DNA"/>
</dbReference>
<dbReference type="InterPro" id="IPR006342">
    <property type="entry name" value="FkbM_mtfrase"/>
</dbReference>
<keyword evidence="3" id="KW-1185">Reference proteome</keyword>
<dbReference type="KEGG" id="vg:26638738"/>
<dbReference type="GO" id="GO:0032259">
    <property type="term" value="P:methylation"/>
    <property type="evidence" value="ECO:0007669"/>
    <property type="project" value="UniProtKB-KW"/>
</dbReference>
<organism evidence="2 3">
    <name type="scientific">Sinorhizobium phage phiN3</name>
    <dbReference type="NCBI Taxonomy" id="1647405"/>
    <lineage>
        <taxon>Viruses</taxon>
        <taxon>Duplodnaviria</taxon>
        <taxon>Heunggongvirae</taxon>
        <taxon>Uroviricota</taxon>
        <taxon>Caudoviricetes</taxon>
        <taxon>Emdodecavirus</taxon>
        <taxon>Emdodecavirus N3</taxon>
    </lineage>
</organism>
<dbReference type="PANTHER" id="PTHR34203:SF15">
    <property type="entry name" value="SLL1173 PROTEIN"/>
    <property type="match status" value="1"/>
</dbReference>
<feature type="domain" description="Methyltransferase FkbM" evidence="1">
    <location>
        <begin position="71"/>
        <end position="196"/>
    </location>
</feature>
<dbReference type="Proteomes" id="UP000202958">
    <property type="component" value="Segment"/>
</dbReference>
<keyword evidence="2" id="KW-0489">Methyltransferase</keyword>
<protein>
    <submittedName>
        <fullName evidence="2">Methyltransferase</fullName>
    </submittedName>
</protein>
<reference evidence="2 3" key="1">
    <citation type="submission" date="2015-04" db="EMBL/GenBank/DDBJ databases">
        <authorList>
            <person name="Hodson T.S."/>
            <person name="Hyde J.R."/>
            <person name="Schouten J.T."/>
            <person name="Crockett J.T."/>
            <person name="Smith T.A."/>
            <person name="Merrill B.D."/>
            <person name="Crook M.B."/>
            <person name="Griffitts J.S."/>
            <person name="Burnett S.H."/>
            <person name="Grose J.H."/>
            <person name="Breakwell D.P."/>
        </authorList>
    </citation>
    <scope>NUCLEOTIDE SEQUENCE [LARGE SCALE GENOMIC DNA]</scope>
</reference>
<name>A0A0F6WCH9_9CAUD</name>
<evidence type="ECO:0000313" key="3">
    <source>
        <dbReference type="Proteomes" id="UP000202958"/>
    </source>
</evidence>
<dbReference type="InterPro" id="IPR029063">
    <property type="entry name" value="SAM-dependent_MTases_sf"/>
</dbReference>
<accession>A0A0F6WCH9</accession>
<dbReference type="GO" id="GO:0008168">
    <property type="term" value="F:methyltransferase activity"/>
    <property type="evidence" value="ECO:0007669"/>
    <property type="project" value="UniProtKB-KW"/>
</dbReference>
<dbReference type="Gene3D" id="3.40.50.150">
    <property type="entry name" value="Vaccinia Virus protein VP39"/>
    <property type="match status" value="1"/>
</dbReference>
<dbReference type="SUPFAM" id="SSF53335">
    <property type="entry name" value="S-adenosyl-L-methionine-dependent methyltransferases"/>
    <property type="match status" value="1"/>
</dbReference>